<feature type="non-terminal residue" evidence="1">
    <location>
        <position position="1"/>
    </location>
</feature>
<accession>K1RPR5</accession>
<protein>
    <submittedName>
        <fullName evidence="1">Uncharacterized protein</fullName>
    </submittedName>
</protein>
<gene>
    <name evidence="1" type="ORF">OBE_14073</name>
</gene>
<reference evidence="1" key="1">
    <citation type="journal article" date="2013" name="Environ. Microbiol.">
        <title>Microbiota from the distal guts of lean and obese adolescents exhibit partial functional redundancy besides clear differences in community structure.</title>
        <authorList>
            <person name="Ferrer M."/>
            <person name="Ruiz A."/>
            <person name="Lanza F."/>
            <person name="Haange S.B."/>
            <person name="Oberbach A."/>
            <person name="Till H."/>
            <person name="Bargiela R."/>
            <person name="Campoy C."/>
            <person name="Segura M.T."/>
            <person name="Richter M."/>
            <person name="von Bergen M."/>
            <person name="Seifert J."/>
            <person name="Suarez A."/>
        </authorList>
    </citation>
    <scope>NUCLEOTIDE SEQUENCE</scope>
</reference>
<sequence length="100" mass="11037">GGGIEEINITGNTFTKIKRNPVYFCIQQNVGGGSNYKKVGMKITKEETKAMLDNKVSDCGYDMNSIFHGYDILYFKGSGERSRSNAVGVNINKQIISYGL</sequence>
<organism evidence="1">
    <name type="scientific">human gut metagenome</name>
    <dbReference type="NCBI Taxonomy" id="408170"/>
    <lineage>
        <taxon>unclassified sequences</taxon>
        <taxon>metagenomes</taxon>
        <taxon>organismal metagenomes</taxon>
    </lineage>
</organism>
<name>K1RPR5_9ZZZZ</name>
<evidence type="ECO:0000313" key="1">
    <source>
        <dbReference type="EMBL" id="EKC50557.1"/>
    </source>
</evidence>
<comment type="caution">
    <text evidence="1">The sequence shown here is derived from an EMBL/GenBank/DDBJ whole genome shotgun (WGS) entry which is preliminary data.</text>
</comment>
<proteinExistence type="predicted"/>
<dbReference type="AlphaFoldDB" id="K1RPR5"/>
<dbReference type="EMBL" id="AJWZ01009694">
    <property type="protein sequence ID" value="EKC50557.1"/>
    <property type="molecule type" value="Genomic_DNA"/>
</dbReference>